<dbReference type="OrthoDB" id="2110692at2"/>
<dbReference type="PANTHER" id="PTHR33498:SF1">
    <property type="entry name" value="TRANSPOSASE FOR INSERTION SEQUENCE ELEMENT IS1557"/>
    <property type="match status" value="1"/>
</dbReference>
<reference evidence="2 3" key="1">
    <citation type="submission" date="2016-10" db="EMBL/GenBank/DDBJ databases">
        <authorList>
            <person name="de Groot N.N."/>
        </authorList>
    </citation>
    <scope>NUCLEOTIDE SEQUENCE [LARGE SCALE GENOMIC DNA]</scope>
    <source>
        <strain evidence="2 3">Vu-144</strain>
    </source>
</reference>
<dbReference type="EMBL" id="FNQY01000004">
    <property type="protein sequence ID" value="SDZ92264.1"/>
    <property type="molecule type" value="Genomic_DNA"/>
</dbReference>
<dbReference type="Proteomes" id="UP000199041">
    <property type="component" value="Unassembled WGS sequence"/>
</dbReference>
<keyword evidence="3" id="KW-1185">Reference proteome</keyword>
<accession>A0A1H3X0S6</accession>
<dbReference type="Pfam" id="PF01610">
    <property type="entry name" value="DDE_Tnp_ISL3"/>
    <property type="match status" value="1"/>
</dbReference>
<proteinExistence type="predicted"/>
<protein>
    <submittedName>
        <fullName evidence="2">Transposase</fullName>
    </submittedName>
</protein>
<evidence type="ECO:0000313" key="3">
    <source>
        <dbReference type="Proteomes" id="UP000199041"/>
    </source>
</evidence>
<dbReference type="InterPro" id="IPR047951">
    <property type="entry name" value="Transpos_ISL3"/>
</dbReference>
<evidence type="ECO:0000259" key="1">
    <source>
        <dbReference type="Pfam" id="PF01610"/>
    </source>
</evidence>
<dbReference type="PANTHER" id="PTHR33498">
    <property type="entry name" value="TRANSPOSASE FOR INSERTION SEQUENCE ELEMENT IS1557"/>
    <property type="match status" value="1"/>
</dbReference>
<feature type="domain" description="Transposase IS204/IS1001/IS1096/IS1165 DDE" evidence="1">
    <location>
        <begin position="56"/>
        <end position="321"/>
    </location>
</feature>
<dbReference type="InterPro" id="IPR002560">
    <property type="entry name" value="Transposase_DDE"/>
</dbReference>
<organism evidence="2 3">
    <name type="scientific">Arachidicoccus rhizosphaerae</name>
    <dbReference type="NCBI Taxonomy" id="551991"/>
    <lineage>
        <taxon>Bacteria</taxon>
        <taxon>Pseudomonadati</taxon>
        <taxon>Bacteroidota</taxon>
        <taxon>Chitinophagia</taxon>
        <taxon>Chitinophagales</taxon>
        <taxon>Chitinophagaceae</taxon>
        <taxon>Arachidicoccus</taxon>
    </lineage>
</organism>
<dbReference type="STRING" id="551991.SAMN05192529_10492"/>
<name>A0A1H3X0S6_9BACT</name>
<gene>
    <name evidence="2" type="ORF">SAMN05192529_10492</name>
</gene>
<sequence>MDNEPVSCHQLARHYQMDGKQLQQQYKHHISDYRNWEHKDHASKWLILEQNMGEYLSIDETALSGDELYTVVTNKAAKGRKGAIVAMVRGTKSEDVITVLQKISEGLRKAVKEVTLDMAANMHLIASRCFPHAHLVVDRFHVQQLASEAVQEIRIKYRWQELDLENKLIEEAKKQEKPYVPEVLANGDTPKQLLARARYLLFKPQNKWAPSQAQRADLLFERYPAIKKAYDLSQKLSSIFRKCTSKEQAFKKLALWYNEVEDTAIDSFRTVSRSIQTHYLAILNYFNNRNTNASAEAFNAKIKSFRSSARGVRDINFFLFRLAKIYG</sequence>
<dbReference type="RefSeq" id="WP_091394549.1">
    <property type="nucleotide sequence ID" value="NZ_FNQY01000004.1"/>
</dbReference>
<evidence type="ECO:0000313" key="2">
    <source>
        <dbReference type="EMBL" id="SDZ92264.1"/>
    </source>
</evidence>
<dbReference type="AlphaFoldDB" id="A0A1H3X0S6"/>